<evidence type="ECO:0000313" key="3">
    <source>
        <dbReference type="EMBL" id="KPI98715.1"/>
    </source>
</evidence>
<feature type="compositionally biased region" description="Basic and acidic residues" evidence="2">
    <location>
        <begin position="516"/>
        <end position="529"/>
    </location>
</feature>
<gene>
    <name evidence="3" type="ORF">RR46_04688</name>
</gene>
<evidence type="ECO:0000313" key="4">
    <source>
        <dbReference type="Proteomes" id="UP000053268"/>
    </source>
</evidence>
<feature type="region of interest" description="Disordered" evidence="2">
    <location>
        <begin position="371"/>
        <end position="411"/>
    </location>
</feature>
<dbReference type="EMBL" id="KQ459583">
    <property type="protein sequence ID" value="KPI98715.1"/>
    <property type="molecule type" value="Genomic_DNA"/>
</dbReference>
<reference evidence="3 4" key="1">
    <citation type="journal article" date="2015" name="Nat. Commun.">
        <title>Outbred genome sequencing and CRISPR/Cas9 gene editing in butterflies.</title>
        <authorList>
            <person name="Li X."/>
            <person name="Fan D."/>
            <person name="Zhang W."/>
            <person name="Liu G."/>
            <person name="Zhang L."/>
            <person name="Zhao L."/>
            <person name="Fang X."/>
            <person name="Chen L."/>
            <person name="Dong Y."/>
            <person name="Chen Y."/>
            <person name="Ding Y."/>
            <person name="Zhao R."/>
            <person name="Feng M."/>
            <person name="Zhu Y."/>
            <person name="Feng Y."/>
            <person name="Jiang X."/>
            <person name="Zhu D."/>
            <person name="Xiang H."/>
            <person name="Feng X."/>
            <person name="Li S."/>
            <person name="Wang J."/>
            <person name="Zhang G."/>
            <person name="Kronforst M.R."/>
            <person name="Wang W."/>
        </authorList>
    </citation>
    <scope>NUCLEOTIDE SEQUENCE [LARGE SCALE GENOMIC DNA]</scope>
    <source>
        <strain evidence="3">Ya'a_city_454_Px</strain>
        <tissue evidence="3">Whole body</tissue>
    </source>
</reference>
<feature type="region of interest" description="Disordered" evidence="2">
    <location>
        <begin position="502"/>
        <end position="573"/>
    </location>
</feature>
<sequence>MFATHRVNISRDPDIGAHRPVNPLATSQLKIIMRIVQSPDNGNVTAANRNGVASHRNADNRSWLLSNNTRLQNTTRTTHDDHNKNCNNVFKLDSTEIKDTNLQSEDLTCDVIIETGVCNRQYRINKQNILTNSCQKKVTENLEQDNNVIYNDSSLDSTPIDEEKTFENSDTDEMSENVAHPVPRGIVNPNYPGFQHLAHTLQDYSTNIENFYQSENEMTDDDLDTENIDATGQLKTSESEINLNNNNLTNYKSKEINQLSDLQYKTRNSDDTQNDIPDLLKTVSNNNTCESINFDCSDTDIENNFHTKDIIGDFNKEIEDEIKQLLNYNINIQDDLEELRKDIKDTFAKPIENTINNISDVMNHVIKKLVETHDGGENTETDPPPTSYNKEDAEELNNVNKDNEKNTRTEMNLSRPTFLLIENDSNNKIQDAILSDGKDEINIYEHEYDTEALSHNVENTIKQLSTELRKIIPKLNEMRERDRLWSENIKETASVMMDKNSNEITNSSCSSLTVKSKSENYTEKVKQNKCEYSTSSKFRKNSTISPNAKKACSDRYSSQTSAIKSPNTKSTVSVRTLDKAKEYDLENKAQ</sequence>
<feature type="compositionally biased region" description="Polar residues" evidence="2">
    <location>
        <begin position="555"/>
        <end position="573"/>
    </location>
</feature>
<feature type="coiled-coil region" evidence="1">
    <location>
        <begin position="315"/>
        <end position="349"/>
    </location>
</feature>
<dbReference type="Proteomes" id="UP000053268">
    <property type="component" value="Unassembled WGS sequence"/>
</dbReference>
<feature type="region of interest" description="Disordered" evidence="2">
    <location>
        <begin position="151"/>
        <end position="174"/>
    </location>
</feature>
<evidence type="ECO:0000256" key="1">
    <source>
        <dbReference type="SAM" id="Coils"/>
    </source>
</evidence>
<accession>A0A194Q5P0</accession>
<proteinExistence type="predicted"/>
<keyword evidence="1" id="KW-0175">Coiled coil</keyword>
<organism evidence="3 4">
    <name type="scientific">Papilio xuthus</name>
    <name type="common">Asian swallowtail butterfly</name>
    <dbReference type="NCBI Taxonomy" id="66420"/>
    <lineage>
        <taxon>Eukaryota</taxon>
        <taxon>Metazoa</taxon>
        <taxon>Ecdysozoa</taxon>
        <taxon>Arthropoda</taxon>
        <taxon>Hexapoda</taxon>
        <taxon>Insecta</taxon>
        <taxon>Pterygota</taxon>
        <taxon>Neoptera</taxon>
        <taxon>Endopterygota</taxon>
        <taxon>Lepidoptera</taxon>
        <taxon>Glossata</taxon>
        <taxon>Ditrysia</taxon>
        <taxon>Papilionoidea</taxon>
        <taxon>Papilionidae</taxon>
        <taxon>Papilioninae</taxon>
        <taxon>Papilio</taxon>
    </lineage>
</organism>
<evidence type="ECO:0000256" key="2">
    <source>
        <dbReference type="SAM" id="MobiDB-lite"/>
    </source>
</evidence>
<name>A0A194Q5P0_PAPXU</name>
<feature type="region of interest" description="Disordered" evidence="2">
    <location>
        <begin position="1"/>
        <end position="21"/>
    </location>
</feature>
<feature type="compositionally biased region" description="Polar residues" evidence="2">
    <location>
        <begin position="530"/>
        <end position="546"/>
    </location>
</feature>
<dbReference type="AlphaFoldDB" id="A0A194Q5P0"/>
<keyword evidence="4" id="KW-1185">Reference proteome</keyword>
<protein>
    <submittedName>
        <fullName evidence="3">Uncharacterized protein</fullName>
    </submittedName>
</protein>